<protein>
    <submittedName>
        <fullName evidence="2">DinB family protein</fullName>
    </submittedName>
</protein>
<dbReference type="Gene3D" id="1.20.120.450">
    <property type="entry name" value="dinb family like domain"/>
    <property type="match status" value="1"/>
</dbReference>
<dbReference type="SUPFAM" id="SSF109854">
    <property type="entry name" value="DinB/YfiT-like putative metalloenzymes"/>
    <property type="match status" value="1"/>
</dbReference>
<sequence length="171" mass="19740">MTISDLNETEYIPYFKGYIDNAKGLKLLPGLQSSYNEAIDFYLSIDANKLSYRYAEGKWTIKEIVCHLIDTERIFCYRALRFARQDKTVLSGFDENDYVEYSKADKRSIKDLLEEYQSVRGATISLFKSFDDETLLSKGLAGTGQVSVRALGFLIVGHEKHHIRIIKERYL</sequence>
<dbReference type="EMBL" id="JACXXH010000001">
    <property type="protein sequence ID" value="MBD3862045.1"/>
    <property type="molecule type" value="Genomic_DNA"/>
</dbReference>
<name>A0ABR8LQD8_9FLAO</name>
<dbReference type="InterPro" id="IPR034660">
    <property type="entry name" value="DinB/YfiT-like"/>
</dbReference>
<dbReference type="InterPro" id="IPR024775">
    <property type="entry name" value="DinB-like"/>
</dbReference>
<dbReference type="Proteomes" id="UP000627521">
    <property type="component" value="Unassembled WGS sequence"/>
</dbReference>
<gene>
    <name evidence="2" type="ORF">IEG06_01185</name>
</gene>
<dbReference type="Pfam" id="PF12867">
    <property type="entry name" value="DinB_2"/>
    <property type="match status" value="1"/>
</dbReference>
<feature type="domain" description="DinB-like" evidence="1">
    <location>
        <begin position="44"/>
        <end position="166"/>
    </location>
</feature>
<comment type="caution">
    <text evidence="2">The sequence shown here is derived from an EMBL/GenBank/DDBJ whole genome shotgun (WGS) entry which is preliminary data.</text>
</comment>
<organism evidence="2 3">
    <name type="scientific">Olleya marilimosa</name>
    <dbReference type="NCBI Taxonomy" id="272164"/>
    <lineage>
        <taxon>Bacteria</taxon>
        <taxon>Pseudomonadati</taxon>
        <taxon>Bacteroidota</taxon>
        <taxon>Flavobacteriia</taxon>
        <taxon>Flavobacteriales</taxon>
        <taxon>Flavobacteriaceae</taxon>
    </lineage>
</organism>
<keyword evidence="3" id="KW-1185">Reference proteome</keyword>
<dbReference type="RefSeq" id="WP_191100806.1">
    <property type="nucleotide sequence ID" value="NZ_JACXXH010000001.1"/>
</dbReference>
<evidence type="ECO:0000313" key="2">
    <source>
        <dbReference type="EMBL" id="MBD3862045.1"/>
    </source>
</evidence>
<evidence type="ECO:0000259" key="1">
    <source>
        <dbReference type="Pfam" id="PF12867"/>
    </source>
</evidence>
<accession>A0ABR8LQD8</accession>
<reference evidence="2 3" key="1">
    <citation type="submission" date="2020-09" db="EMBL/GenBank/DDBJ databases">
        <title>Bacillus nautilus sp. nov., Chryseoglobus crepusculi sp. nov, and Psychrobacter noctis sp. nov., isolated from deep-sea sponges from the equatorial Atlantic.</title>
        <authorList>
            <person name="Stennett H.L."/>
            <person name="Williams S.E."/>
        </authorList>
    </citation>
    <scope>NUCLEOTIDE SEQUENCE [LARGE SCALE GENOMIC DNA]</scope>
    <source>
        <strain evidence="2 3">28M-24</strain>
    </source>
</reference>
<proteinExistence type="predicted"/>
<evidence type="ECO:0000313" key="3">
    <source>
        <dbReference type="Proteomes" id="UP000627521"/>
    </source>
</evidence>